<evidence type="ECO:0000256" key="5">
    <source>
        <dbReference type="ARBA" id="ARBA00022989"/>
    </source>
</evidence>
<feature type="transmembrane region" description="Helical" evidence="10">
    <location>
        <begin position="106"/>
        <end position="130"/>
    </location>
</feature>
<proteinExistence type="inferred from homology"/>
<feature type="signal peptide" evidence="11">
    <location>
        <begin position="1"/>
        <end position="30"/>
    </location>
</feature>
<dbReference type="Proteomes" id="UP000887572">
    <property type="component" value="Unplaced"/>
</dbReference>
<dbReference type="Gene3D" id="1.20.1070.10">
    <property type="entry name" value="Rhodopsin 7-helix transmembrane proteins"/>
    <property type="match status" value="1"/>
</dbReference>
<keyword evidence="5 10" id="KW-1133">Transmembrane helix</keyword>
<keyword evidence="11" id="KW-0732">Signal</keyword>
<feature type="region of interest" description="Disordered" evidence="9">
    <location>
        <begin position="300"/>
        <end position="322"/>
    </location>
</feature>
<dbReference type="PROSITE" id="PS00237">
    <property type="entry name" value="G_PROTEIN_RECEP_F1_1"/>
    <property type="match status" value="1"/>
</dbReference>
<dbReference type="PROSITE" id="PS50262">
    <property type="entry name" value="G_PROTEIN_RECEP_F1_2"/>
    <property type="match status" value="1"/>
</dbReference>
<dbReference type="GO" id="GO:0004997">
    <property type="term" value="F:thyrotropin-releasing hormone receptor activity"/>
    <property type="evidence" value="ECO:0007669"/>
    <property type="project" value="InterPro"/>
</dbReference>
<dbReference type="Pfam" id="PF00001">
    <property type="entry name" value="7tm_1"/>
    <property type="match status" value="2"/>
</dbReference>
<dbReference type="PANTHER" id="PTHR46061">
    <property type="entry name" value="THYROTROPIN-RELEASING HORMONE RECEPTOR"/>
    <property type="match status" value="1"/>
</dbReference>
<accession>A0A914H7N8</accession>
<feature type="chain" id="PRO_5036996299" description="Thyrotropin-releasing hormone receptor" evidence="11">
    <location>
        <begin position="31"/>
        <end position="399"/>
    </location>
</feature>
<dbReference type="AlphaFoldDB" id="A0A914H7N8"/>
<keyword evidence="6 10" id="KW-0472">Membrane</keyword>
<dbReference type="PANTHER" id="PTHR46061:SF3">
    <property type="entry name" value="THYROTROPIN-RELEASING HORMONE RECEPTOR"/>
    <property type="match status" value="1"/>
</dbReference>
<keyword evidence="13" id="KW-1185">Reference proteome</keyword>
<feature type="transmembrane region" description="Helical" evidence="10">
    <location>
        <begin position="346"/>
        <end position="364"/>
    </location>
</feature>
<evidence type="ECO:0000256" key="4">
    <source>
        <dbReference type="ARBA" id="ARBA00022692"/>
    </source>
</evidence>
<keyword evidence="8" id="KW-0675">Receptor</keyword>
<evidence type="ECO:0000256" key="1">
    <source>
        <dbReference type="ARBA" id="ARBA00004100"/>
    </source>
</evidence>
<comment type="function">
    <text evidence="1">Receptor for thyrotropin-releasing hormone (TRH). Upon ligand binding, this G-protein-coupled receptor triggers activation of the phosphatidylinositol (IP3)-calcium-protein kinase C (PKC) pathway.</text>
</comment>
<feature type="transmembrane region" description="Helical" evidence="10">
    <location>
        <begin position="142"/>
        <end position="159"/>
    </location>
</feature>
<evidence type="ECO:0000256" key="9">
    <source>
        <dbReference type="SAM" id="MobiDB-lite"/>
    </source>
</evidence>
<name>A0A914H7N8_GLORO</name>
<evidence type="ECO:0000256" key="2">
    <source>
        <dbReference type="ARBA" id="ARBA00004370"/>
    </source>
</evidence>
<keyword evidence="8" id="KW-0297">G-protein coupled receptor</keyword>
<protein>
    <recommendedName>
        <fullName evidence="3">Thyrotropin-releasing hormone receptor</fullName>
    </recommendedName>
    <alternativeName>
        <fullName evidence="7">Thyroliberin receptor</fullName>
    </alternativeName>
</protein>
<dbReference type="InterPro" id="IPR017452">
    <property type="entry name" value="GPCR_Rhodpsn_7TM"/>
</dbReference>
<keyword evidence="8" id="KW-0807">Transducer</keyword>
<evidence type="ECO:0000313" key="14">
    <source>
        <dbReference type="WBParaSite" id="Gr19_v10_g14579.t1"/>
    </source>
</evidence>
<dbReference type="InterPro" id="IPR002120">
    <property type="entry name" value="TRH_rcpt_1"/>
</dbReference>
<keyword evidence="4 8" id="KW-0812">Transmembrane</keyword>
<feature type="transmembrane region" description="Helical" evidence="10">
    <location>
        <begin position="171"/>
        <end position="189"/>
    </location>
</feature>
<comment type="subcellular location">
    <subcellularLocation>
        <location evidence="2">Membrane</location>
    </subcellularLocation>
</comment>
<reference evidence="14" key="1">
    <citation type="submission" date="2022-11" db="UniProtKB">
        <authorList>
            <consortium name="WormBaseParasite"/>
        </authorList>
    </citation>
    <scope>IDENTIFICATION</scope>
</reference>
<dbReference type="WBParaSite" id="Gr19_v10_g14579.t1">
    <property type="protein sequence ID" value="Gr19_v10_g14579.t1"/>
    <property type="gene ID" value="Gr19_v10_g14579"/>
</dbReference>
<evidence type="ECO:0000313" key="13">
    <source>
        <dbReference type="Proteomes" id="UP000887572"/>
    </source>
</evidence>
<dbReference type="SUPFAM" id="SSF81321">
    <property type="entry name" value="Family A G protein-coupled receptor-like"/>
    <property type="match status" value="1"/>
</dbReference>
<evidence type="ECO:0000256" key="7">
    <source>
        <dbReference type="ARBA" id="ARBA00032251"/>
    </source>
</evidence>
<feature type="compositionally biased region" description="Low complexity" evidence="9">
    <location>
        <begin position="300"/>
        <end position="310"/>
    </location>
</feature>
<evidence type="ECO:0000256" key="11">
    <source>
        <dbReference type="SAM" id="SignalP"/>
    </source>
</evidence>
<feature type="transmembrane region" description="Helical" evidence="10">
    <location>
        <begin position="240"/>
        <end position="264"/>
    </location>
</feature>
<dbReference type="PRINTS" id="PR00237">
    <property type="entry name" value="GPCRRHODOPSN"/>
</dbReference>
<feature type="transmembrane region" description="Helical" evidence="10">
    <location>
        <begin position="201"/>
        <end position="220"/>
    </location>
</feature>
<dbReference type="InterPro" id="IPR000276">
    <property type="entry name" value="GPCR_Rhodpsn"/>
</dbReference>
<comment type="similarity">
    <text evidence="8">Belongs to the G-protein coupled receptor 1 family.</text>
</comment>
<feature type="domain" description="G-protein coupled receptors family 1 profile" evidence="12">
    <location>
        <begin position="122"/>
        <end position="399"/>
    </location>
</feature>
<dbReference type="GO" id="GO:0016020">
    <property type="term" value="C:membrane"/>
    <property type="evidence" value="ECO:0007669"/>
    <property type="project" value="UniProtKB-SubCell"/>
</dbReference>
<evidence type="ECO:0000259" key="12">
    <source>
        <dbReference type="PROSITE" id="PS50262"/>
    </source>
</evidence>
<evidence type="ECO:0000256" key="6">
    <source>
        <dbReference type="ARBA" id="ARBA00023136"/>
    </source>
</evidence>
<evidence type="ECO:0000256" key="3">
    <source>
        <dbReference type="ARBA" id="ARBA00018873"/>
    </source>
</evidence>
<sequence length="399" mass="44129">MGHNITLMELGWLCTALVSLLRNSPHLVHADQNSQKLLKLISDSKCNSTSIAQAEAAATSTMSSSITNILSDNGLLEKLGAASVTAEQSNQSPPFIDHGHQRLVDWLMTVVYTLISLFGIVGNIFVVIVVRTVPGMISPTNCYLMSLAVSDAIVLLSAAPVELSFLHVDWYAFGSIGCKVLSFLPFLGINSSSMSITAFTVERFIGICYPLRASPWLYLATLIEAGDDVQCGFRLERDDWAYKVMFVADFSAFYLVPMIMYIYIYTRITYTLTRSDIKYSIANDLIHRISQDANTALVSSVPDSPVSPTSNGTKNVPKRSQGRDSVVIAGCGNGGRGSTTKGKLQVIKMLALVVFIFAVSWLPYRAMVMYNSFAKNFNAEMWNPEWFIYLSKTMIFFNW</sequence>
<organism evidence="13 14">
    <name type="scientific">Globodera rostochiensis</name>
    <name type="common">Golden nematode worm</name>
    <name type="synonym">Heterodera rostochiensis</name>
    <dbReference type="NCBI Taxonomy" id="31243"/>
    <lineage>
        <taxon>Eukaryota</taxon>
        <taxon>Metazoa</taxon>
        <taxon>Ecdysozoa</taxon>
        <taxon>Nematoda</taxon>
        <taxon>Chromadorea</taxon>
        <taxon>Rhabditida</taxon>
        <taxon>Tylenchina</taxon>
        <taxon>Tylenchomorpha</taxon>
        <taxon>Tylenchoidea</taxon>
        <taxon>Heteroderidae</taxon>
        <taxon>Heteroderinae</taxon>
        <taxon>Globodera</taxon>
    </lineage>
</organism>
<evidence type="ECO:0000256" key="10">
    <source>
        <dbReference type="SAM" id="Phobius"/>
    </source>
</evidence>
<evidence type="ECO:0000256" key="8">
    <source>
        <dbReference type="RuleBase" id="RU000688"/>
    </source>
</evidence>